<dbReference type="SUPFAM" id="SSF51735">
    <property type="entry name" value="NAD(P)-binding Rossmann-fold domains"/>
    <property type="match status" value="1"/>
</dbReference>
<dbReference type="PANTHER" id="PTHR43669">
    <property type="entry name" value="5-KETO-D-GLUCONATE 5-REDUCTASE"/>
    <property type="match status" value="1"/>
</dbReference>
<dbReference type="AlphaFoldDB" id="A0A8H3FGW5"/>
<comment type="similarity">
    <text evidence="1">Belongs to the short-chain dehydrogenases/reductases (SDR) family.</text>
</comment>
<dbReference type="GO" id="GO:0016491">
    <property type="term" value="F:oxidoreductase activity"/>
    <property type="evidence" value="ECO:0007669"/>
    <property type="project" value="UniProtKB-KW"/>
</dbReference>
<dbReference type="Gene3D" id="3.40.50.720">
    <property type="entry name" value="NAD(P)-binding Rossmann-like Domain"/>
    <property type="match status" value="1"/>
</dbReference>
<protein>
    <submittedName>
        <fullName evidence="3">Uncharacterized protein</fullName>
    </submittedName>
</protein>
<evidence type="ECO:0000256" key="1">
    <source>
        <dbReference type="ARBA" id="ARBA00006484"/>
    </source>
</evidence>
<gene>
    <name evidence="3" type="ORF">HETSPECPRED_005713</name>
</gene>
<name>A0A8H3FGW5_9LECA</name>
<evidence type="ECO:0000313" key="3">
    <source>
        <dbReference type="EMBL" id="CAF9924987.1"/>
    </source>
</evidence>
<dbReference type="InterPro" id="IPR036291">
    <property type="entry name" value="NAD(P)-bd_dom_sf"/>
</dbReference>
<keyword evidence="2" id="KW-0560">Oxidoreductase</keyword>
<evidence type="ECO:0000313" key="4">
    <source>
        <dbReference type="Proteomes" id="UP000664521"/>
    </source>
</evidence>
<dbReference type="Proteomes" id="UP000664521">
    <property type="component" value="Unassembled WGS sequence"/>
</dbReference>
<accession>A0A8H3FGW5</accession>
<dbReference type="InterPro" id="IPR002347">
    <property type="entry name" value="SDR_fam"/>
</dbReference>
<comment type="caution">
    <text evidence="3">The sequence shown here is derived from an EMBL/GenBank/DDBJ whole genome shotgun (WGS) entry which is preliminary data.</text>
</comment>
<organism evidence="3 4">
    <name type="scientific">Heterodermia speciosa</name>
    <dbReference type="NCBI Taxonomy" id="116794"/>
    <lineage>
        <taxon>Eukaryota</taxon>
        <taxon>Fungi</taxon>
        <taxon>Dikarya</taxon>
        <taxon>Ascomycota</taxon>
        <taxon>Pezizomycotina</taxon>
        <taxon>Lecanoromycetes</taxon>
        <taxon>OSLEUM clade</taxon>
        <taxon>Lecanoromycetidae</taxon>
        <taxon>Caliciales</taxon>
        <taxon>Physciaceae</taxon>
        <taxon>Heterodermia</taxon>
    </lineage>
</organism>
<dbReference type="Pfam" id="PF13561">
    <property type="entry name" value="adh_short_C2"/>
    <property type="match status" value="1"/>
</dbReference>
<dbReference type="OrthoDB" id="5336600at2759"/>
<proteinExistence type="inferred from homology"/>
<dbReference type="PANTHER" id="PTHR43669:SF4">
    <property type="entry name" value="SHORT-CHAIN DEHYDROGENASE"/>
    <property type="match status" value="1"/>
</dbReference>
<evidence type="ECO:0000256" key="2">
    <source>
        <dbReference type="ARBA" id="ARBA00023002"/>
    </source>
</evidence>
<sequence>MPEPVLLIFGAGANVGLAIARKFKQEGYKVAAASRTIKDDLKQIADKTIANILTPEEVETIYSEVEKDLGPPSVVVYNAYSLSPVPGTDPFSLSPADFSKDLNVNTTSAYAAASLAANSFSKVGPALPKAFIYTGNMCSHLIMPEGFSMGVGKNAMAYVIQTAAEVYGLKGKGEKGFWYFADQRFEDGASVMSYVDGEAHAEYYWELVNGKAQGPWNNTFVKGKGYKRFEGELERGVRGVGELLAMAEERKGEL</sequence>
<keyword evidence="4" id="KW-1185">Reference proteome</keyword>
<dbReference type="EMBL" id="CAJPDS010000037">
    <property type="protein sequence ID" value="CAF9924987.1"/>
    <property type="molecule type" value="Genomic_DNA"/>
</dbReference>
<reference evidence="3" key="1">
    <citation type="submission" date="2021-03" db="EMBL/GenBank/DDBJ databases">
        <authorList>
            <person name="Tagirdzhanova G."/>
        </authorList>
    </citation>
    <scope>NUCLEOTIDE SEQUENCE</scope>
</reference>